<dbReference type="PANTHER" id="PTHR12764:SF5">
    <property type="entry name" value="LD29485P"/>
    <property type="match status" value="1"/>
</dbReference>
<dbReference type="GO" id="GO:0005737">
    <property type="term" value="C:cytoplasm"/>
    <property type="evidence" value="ECO:0007669"/>
    <property type="project" value="UniProtKB-SubCell"/>
</dbReference>
<keyword evidence="11" id="KW-1185">Reference proteome</keyword>
<dbReference type="PANTHER" id="PTHR12764">
    <property type="entry name" value="WD REPEAT DOMAIN-RELATED"/>
    <property type="match status" value="1"/>
</dbReference>
<dbReference type="PROSITE" id="PS50082">
    <property type="entry name" value="WD_REPEATS_2"/>
    <property type="match status" value="1"/>
</dbReference>
<dbReference type="GO" id="GO:0030991">
    <property type="term" value="C:intraciliary transport particle A"/>
    <property type="evidence" value="ECO:0007669"/>
    <property type="project" value="TreeGrafter"/>
</dbReference>
<dbReference type="AlphaFoldDB" id="A0A8T0I5C9"/>
<sequence length="379" mass="42507">MFLYLSKKISMPNGLRVSSLSWNSEQGWLACGGETGLLKVLKLEPRAANEGKKSPFVAAPSNLSMNQTLEGHHGTVLAVNWNQNYRKLTSSDEKGLIIVWVLHKGMWFEEMINNRDKSVVRDLRWSADGQKICIVYEDGHVVLGNVDGNRLWGKTLDVQLHLVEWSPDSRLILFCTALGTCQIHDLKGNFVAQLGIRFTEREFAPTAVIVAIDWYNGLEGYSDPNAPSLALAFQLGRIQLMRHEMDEEPILLELQMMITSIKWSPDGEVVGVVGSDVSTNGKAPSSIVQLFSHTGMHLRTLRVPGTRTSALSWEGGGLRLALAVDSYIYLANIRPEYKWAFFGSSTCMYSFKKRDHLDHSVMFWDIGTGERVRNQISMC</sequence>
<dbReference type="InterPro" id="IPR056159">
    <property type="entry name" value="Beta-prop_IFT121_TULP_N"/>
</dbReference>
<evidence type="ECO:0000256" key="1">
    <source>
        <dbReference type="ARBA" id="ARBA00004138"/>
    </source>
</evidence>
<dbReference type="Gene3D" id="2.130.10.10">
    <property type="entry name" value="YVTN repeat-like/Quinoprotein amine dehydrogenase"/>
    <property type="match status" value="2"/>
</dbReference>
<feature type="domain" description="IFT121/TULP4 N-terminal" evidence="9">
    <location>
        <begin position="1"/>
        <end position="334"/>
    </location>
</feature>
<keyword evidence="6" id="KW-0969">Cilium</keyword>
<dbReference type="SMART" id="SM00320">
    <property type="entry name" value="WD40"/>
    <property type="match status" value="3"/>
</dbReference>
<dbReference type="GO" id="GO:0097730">
    <property type="term" value="C:non-motile cilium"/>
    <property type="evidence" value="ECO:0007669"/>
    <property type="project" value="TreeGrafter"/>
</dbReference>
<keyword evidence="5" id="KW-0677">Repeat</keyword>
<evidence type="ECO:0000256" key="5">
    <source>
        <dbReference type="ARBA" id="ARBA00022737"/>
    </source>
</evidence>
<reference evidence="10" key="1">
    <citation type="submission" date="2020-06" db="EMBL/GenBank/DDBJ databases">
        <title>WGS assembly of Ceratodon purpureus strain R40.</title>
        <authorList>
            <person name="Carey S.B."/>
            <person name="Jenkins J."/>
            <person name="Shu S."/>
            <person name="Lovell J.T."/>
            <person name="Sreedasyam A."/>
            <person name="Maumus F."/>
            <person name="Tiley G.P."/>
            <person name="Fernandez-Pozo N."/>
            <person name="Barry K."/>
            <person name="Chen C."/>
            <person name="Wang M."/>
            <person name="Lipzen A."/>
            <person name="Daum C."/>
            <person name="Saski C.A."/>
            <person name="Payton A.C."/>
            <person name="Mcbreen J.C."/>
            <person name="Conrad R.E."/>
            <person name="Kollar L.M."/>
            <person name="Olsson S."/>
            <person name="Huttunen S."/>
            <person name="Landis J.B."/>
            <person name="Wickett N.J."/>
            <person name="Johnson M.G."/>
            <person name="Rensing S.A."/>
            <person name="Grimwood J."/>
            <person name="Schmutz J."/>
            <person name="Mcdaniel S.F."/>
        </authorList>
    </citation>
    <scope>NUCLEOTIDE SEQUENCE</scope>
    <source>
        <strain evidence="10">R40</strain>
    </source>
</reference>
<keyword evidence="3" id="KW-0963">Cytoplasm</keyword>
<dbReference type="Proteomes" id="UP000822688">
    <property type="component" value="Chromosome 4"/>
</dbReference>
<organism evidence="10 11">
    <name type="scientific">Ceratodon purpureus</name>
    <name type="common">Fire moss</name>
    <name type="synonym">Dicranum purpureum</name>
    <dbReference type="NCBI Taxonomy" id="3225"/>
    <lineage>
        <taxon>Eukaryota</taxon>
        <taxon>Viridiplantae</taxon>
        <taxon>Streptophyta</taxon>
        <taxon>Embryophyta</taxon>
        <taxon>Bryophyta</taxon>
        <taxon>Bryophytina</taxon>
        <taxon>Bryopsida</taxon>
        <taxon>Dicranidae</taxon>
        <taxon>Pseudoditrichales</taxon>
        <taxon>Ditrichaceae</taxon>
        <taxon>Ceratodon</taxon>
    </lineage>
</organism>
<evidence type="ECO:0000313" key="10">
    <source>
        <dbReference type="EMBL" id="KAG0578169.1"/>
    </source>
</evidence>
<dbReference type="GO" id="GO:0035721">
    <property type="term" value="P:intraciliary retrograde transport"/>
    <property type="evidence" value="ECO:0007669"/>
    <property type="project" value="TreeGrafter"/>
</dbReference>
<dbReference type="SUPFAM" id="SSF50978">
    <property type="entry name" value="WD40 repeat-like"/>
    <property type="match status" value="1"/>
</dbReference>
<evidence type="ECO:0000256" key="8">
    <source>
        <dbReference type="PROSITE-ProRule" id="PRU00221"/>
    </source>
</evidence>
<evidence type="ECO:0000256" key="7">
    <source>
        <dbReference type="ARBA" id="ARBA00023273"/>
    </source>
</evidence>
<protein>
    <recommendedName>
        <fullName evidence="9">IFT121/TULP4 N-terminal domain-containing protein</fullName>
    </recommendedName>
</protein>
<proteinExistence type="predicted"/>
<evidence type="ECO:0000256" key="3">
    <source>
        <dbReference type="ARBA" id="ARBA00022490"/>
    </source>
</evidence>
<dbReference type="Pfam" id="PF24797">
    <property type="entry name" value="Beta-prop_WDR35_TULP_N"/>
    <property type="match status" value="1"/>
</dbReference>
<dbReference type="InterPro" id="IPR039857">
    <property type="entry name" value="Ift122/121"/>
</dbReference>
<evidence type="ECO:0000259" key="9">
    <source>
        <dbReference type="Pfam" id="PF24797"/>
    </source>
</evidence>
<keyword evidence="4 8" id="KW-0853">WD repeat</keyword>
<name>A0A8T0I5C9_CERPU</name>
<comment type="subcellular location">
    <subcellularLocation>
        <location evidence="1">Cell projection</location>
        <location evidence="1">Cilium</location>
    </subcellularLocation>
    <subcellularLocation>
        <location evidence="2">Cytoplasm</location>
    </subcellularLocation>
</comment>
<dbReference type="GO" id="GO:1905515">
    <property type="term" value="P:non-motile cilium assembly"/>
    <property type="evidence" value="ECO:0007669"/>
    <property type="project" value="TreeGrafter"/>
</dbReference>
<dbReference type="InterPro" id="IPR001680">
    <property type="entry name" value="WD40_rpt"/>
</dbReference>
<keyword evidence="7" id="KW-0966">Cell projection</keyword>
<dbReference type="EMBL" id="CM026424">
    <property type="protein sequence ID" value="KAG0578169.1"/>
    <property type="molecule type" value="Genomic_DNA"/>
</dbReference>
<dbReference type="GO" id="GO:0061512">
    <property type="term" value="P:protein localization to cilium"/>
    <property type="evidence" value="ECO:0007669"/>
    <property type="project" value="TreeGrafter"/>
</dbReference>
<dbReference type="InterPro" id="IPR036322">
    <property type="entry name" value="WD40_repeat_dom_sf"/>
</dbReference>
<evidence type="ECO:0000256" key="6">
    <source>
        <dbReference type="ARBA" id="ARBA00023069"/>
    </source>
</evidence>
<feature type="repeat" description="WD" evidence="8">
    <location>
        <begin position="69"/>
        <end position="100"/>
    </location>
</feature>
<evidence type="ECO:0000313" key="11">
    <source>
        <dbReference type="Proteomes" id="UP000822688"/>
    </source>
</evidence>
<evidence type="ECO:0000256" key="4">
    <source>
        <dbReference type="ARBA" id="ARBA00022574"/>
    </source>
</evidence>
<comment type="caution">
    <text evidence="10">The sequence shown here is derived from an EMBL/GenBank/DDBJ whole genome shotgun (WGS) entry which is preliminary data.</text>
</comment>
<accession>A0A8T0I5C9</accession>
<evidence type="ECO:0000256" key="2">
    <source>
        <dbReference type="ARBA" id="ARBA00004496"/>
    </source>
</evidence>
<dbReference type="InterPro" id="IPR015943">
    <property type="entry name" value="WD40/YVTN_repeat-like_dom_sf"/>
</dbReference>
<gene>
    <name evidence="10" type="ORF">KC19_4G003200</name>
</gene>